<dbReference type="OrthoDB" id="194358at2759"/>
<evidence type="ECO:0000259" key="6">
    <source>
        <dbReference type="Pfam" id="PF00749"/>
    </source>
</evidence>
<dbReference type="Pfam" id="PF00749">
    <property type="entry name" value="tRNA-synt_1c"/>
    <property type="match status" value="1"/>
</dbReference>
<dbReference type="Gene3D" id="1.10.10.350">
    <property type="match status" value="1"/>
</dbReference>
<feature type="domain" description="Heterokaryon incompatibility" evidence="7">
    <location>
        <begin position="581"/>
        <end position="723"/>
    </location>
</feature>
<dbReference type="GO" id="GO:0005739">
    <property type="term" value="C:mitochondrion"/>
    <property type="evidence" value="ECO:0007669"/>
    <property type="project" value="TreeGrafter"/>
</dbReference>
<dbReference type="AlphaFoldDB" id="A0A084GD99"/>
<dbReference type="Pfam" id="PF06985">
    <property type="entry name" value="HET"/>
    <property type="match status" value="1"/>
</dbReference>
<dbReference type="GeneID" id="27721186"/>
<feature type="region of interest" description="Disordered" evidence="5">
    <location>
        <begin position="1"/>
        <end position="45"/>
    </location>
</feature>
<dbReference type="GO" id="GO:0004818">
    <property type="term" value="F:glutamate-tRNA ligase activity"/>
    <property type="evidence" value="ECO:0007669"/>
    <property type="project" value="TreeGrafter"/>
</dbReference>
<dbReference type="GO" id="GO:0006424">
    <property type="term" value="P:glutamyl-tRNA aminoacylation"/>
    <property type="evidence" value="ECO:0007669"/>
    <property type="project" value="TreeGrafter"/>
</dbReference>
<dbReference type="InterPro" id="IPR020058">
    <property type="entry name" value="Glu/Gln-tRNA-synth_Ib_cat-dom"/>
</dbReference>
<dbReference type="InterPro" id="IPR010730">
    <property type="entry name" value="HET"/>
</dbReference>
<dbReference type="EMBL" id="JOWA01000085">
    <property type="protein sequence ID" value="KEZ45311.1"/>
    <property type="molecule type" value="Genomic_DNA"/>
</dbReference>
<dbReference type="PANTHER" id="PTHR43311">
    <property type="entry name" value="GLUTAMATE--TRNA LIGASE"/>
    <property type="match status" value="1"/>
</dbReference>
<evidence type="ECO:0000313" key="8">
    <source>
        <dbReference type="EMBL" id="KEZ45311.1"/>
    </source>
</evidence>
<name>A0A084GD99_PSEDA</name>
<dbReference type="Proteomes" id="UP000028545">
    <property type="component" value="Unassembled WGS sequence"/>
</dbReference>
<keyword evidence="1" id="KW-0436">Ligase</keyword>
<dbReference type="SUPFAM" id="SSF52374">
    <property type="entry name" value="Nucleotidylyl transferase"/>
    <property type="match status" value="1"/>
</dbReference>
<keyword evidence="9" id="KW-1185">Reference proteome</keyword>
<comment type="caution">
    <text evidence="8">The sequence shown here is derived from an EMBL/GenBank/DDBJ whole genome shotgun (WGS) entry which is preliminary data.</text>
</comment>
<dbReference type="InterPro" id="IPR014729">
    <property type="entry name" value="Rossmann-like_a/b/a_fold"/>
</dbReference>
<dbReference type="RefSeq" id="XP_016645110.1">
    <property type="nucleotide sequence ID" value="XM_016785232.1"/>
</dbReference>
<sequence>MVNASRGPNGPKCDPGWPGQAQPPRRSLDRPDVGGPYGPYRQSERLDKYRPFADQLLESGQAYRCFCTAEDLEKHKAQAVTQNQSTRYPGTCRNISPEESADRAAKGETHVIRFKGGNTFPFVDRVYGLYEKKEEEDDFILIKSDGFPTYHFANVIDDHLMEITHVIRGAEWLISTPKHIALYDAFKWAPPEFFHVGLLTDNAGQKLSKRNHDVDVSSYRCRGLLPSALNNWLVLLGWGLAQGSSKNSELFTEMEDLINKFSFKFTKGNIKVNPQKLDSFQHKHAEYLFQNPEAHYPVLRESILIPTVDFVNQLDASSKNAAEEVKSSSGVVFDRSQHGDLIPHFASPESAEEYILKMFQLNTTRYGHHTDLIVENPQLVWTIPASAYDVGLASFSTDQISDFSNAIATVTDTLATLSTPTDASKSSEWTQKELQQAISAAISSLSSQYPTPEVARDTVYAALRFALLGDANKPSKPASVVFYLLGPEESLKRLADASKALTRARNPEIMNANQSRRRTDPDPGPTPVSKTRPKIDNTLAYQGRELDENSIRLVEIQPAEHETDPLVCTLCEVAFGRKPKFEALSYMWGTEIADDAITINDVPFEVKRNLRDALLFFRRRLASGKAPKLLWIDAICINQSDVEERNRQLRIMDQIYFRACTVVVWLGSRYTEFQREMIEKRESEEGEKREDEDPSLSSNSIQQNMVRHLRTDPYWERLWILQEIGHAKKLQVCYGGEATSWDLFMHFIAMHNSDGNTGPLRLDRLLRQEKYNDSHTLKRLLEEHREAKCSEPRDKVYGLVGLASDAADFPMDYNKSLYDVWKDTMVFMNQFDLFKGESQIVLIGALVKRALMEGHGDPLSQISSGHEDQVDSTQLIEDKDSPLVFRLNAVPLGCIAYIGPSASDVISKPSEASMWRMATQRLFPADELGQARWEHDSLLYALLESDESEMEKKCFNRPSTVVWRDQRRLDSFPATAQGYTEKIQQMTPTSILQLPQVQPQAAGRLASVQPRLYLARSYHGQTSRKMGVASGLAQRGDLVCWVRSSRRALLVRVVELSHQYCPKMRVFGTAMATEDICSRTPDCDYAQRWQSLGRHWRLEVQVDAGTIFTLLE</sequence>
<evidence type="ECO:0008006" key="10">
    <source>
        <dbReference type="Google" id="ProtNLM"/>
    </source>
</evidence>
<evidence type="ECO:0000256" key="2">
    <source>
        <dbReference type="ARBA" id="ARBA00022741"/>
    </source>
</evidence>
<dbReference type="PANTHER" id="PTHR43311:SF2">
    <property type="entry name" value="GLUTAMATE--TRNA LIGASE, MITOCHONDRIAL-RELATED"/>
    <property type="match status" value="1"/>
</dbReference>
<evidence type="ECO:0000256" key="4">
    <source>
        <dbReference type="ARBA" id="ARBA00023146"/>
    </source>
</evidence>
<keyword evidence="4" id="KW-0030">Aminoacyl-tRNA synthetase</keyword>
<evidence type="ECO:0000256" key="5">
    <source>
        <dbReference type="SAM" id="MobiDB-lite"/>
    </source>
</evidence>
<accession>A0A084GD99</accession>
<organism evidence="8 9">
    <name type="scientific">Pseudallescheria apiosperma</name>
    <name type="common">Scedosporium apiospermum</name>
    <dbReference type="NCBI Taxonomy" id="563466"/>
    <lineage>
        <taxon>Eukaryota</taxon>
        <taxon>Fungi</taxon>
        <taxon>Dikarya</taxon>
        <taxon>Ascomycota</taxon>
        <taxon>Pezizomycotina</taxon>
        <taxon>Sordariomycetes</taxon>
        <taxon>Hypocreomycetidae</taxon>
        <taxon>Microascales</taxon>
        <taxon>Microascaceae</taxon>
        <taxon>Scedosporium</taxon>
    </lineage>
</organism>
<dbReference type="KEGG" id="sapo:SAPIO_CDS2114"/>
<gene>
    <name evidence="8" type="ORF">SAPIO_CDS2114</name>
</gene>
<keyword evidence="2" id="KW-0547">Nucleotide-binding</keyword>
<dbReference type="Gene3D" id="3.40.50.620">
    <property type="entry name" value="HUPs"/>
    <property type="match status" value="1"/>
</dbReference>
<dbReference type="InterPro" id="IPR049940">
    <property type="entry name" value="GluQ/Sye"/>
</dbReference>
<dbReference type="InterPro" id="IPR020751">
    <property type="entry name" value="aa-tRNA-synth_I_codon-bd_sub2"/>
</dbReference>
<dbReference type="GO" id="GO:0005524">
    <property type="term" value="F:ATP binding"/>
    <property type="evidence" value="ECO:0007669"/>
    <property type="project" value="UniProtKB-KW"/>
</dbReference>
<evidence type="ECO:0000256" key="1">
    <source>
        <dbReference type="ARBA" id="ARBA00022598"/>
    </source>
</evidence>
<evidence type="ECO:0000256" key="3">
    <source>
        <dbReference type="ARBA" id="ARBA00022840"/>
    </source>
</evidence>
<proteinExistence type="predicted"/>
<keyword evidence="3" id="KW-0067">ATP-binding</keyword>
<dbReference type="HOGENOM" id="CLU_281606_0_0_1"/>
<evidence type="ECO:0000313" key="9">
    <source>
        <dbReference type="Proteomes" id="UP000028545"/>
    </source>
</evidence>
<dbReference type="VEuPathDB" id="FungiDB:SAPIO_CDS2114"/>
<feature type="region of interest" description="Disordered" evidence="5">
    <location>
        <begin position="679"/>
        <end position="702"/>
    </location>
</feature>
<feature type="region of interest" description="Disordered" evidence="5">
    <location>
        <begin position="502"/>
        <end position="533"/>
    </location>
</feature>
<evidence type="ECO:0000259" key="7">
    <source>
        <dbReference type="Pfam" id="PF06985"/>
    </source>
</evidence>
<protein>
    <recommendedName>
        <fullName evidence="10">Glutamate--tRNA ligase</fullName>
    </recommendedName>
</protein>
<reference evidence="8 9" key="1">
    <citation type="journal article" date="2014" name="Genome Announc.">
        <title>Draft genome sequence of the pathogenic fungus Scedosporium apiospermum.</title>
        <authorList>
            <person name="Vandeputte P."/>
            <person name="Ghamrawi S."/>
            <person name="Rechenmann M."/>
            <person name="Iltis A."/>
            <person name="Giraud S."/>
            <person name="Fleury M."/>
            <person name="Thornton C."/>
            <person name="Delhaes L."/>
            <person name="Meyer W."/>
            <person name="Papon N."/>
            <person name="Bouchara J.P."/>
        </authorList>
    </citation>
    <scope>NUCLEOTIDE SEQUENCE [LARGE SCALE GENOMIC DNA]</scope>
    <source>
        <strain evidence="8 9">IHEM 14462</strain>
    </source>
</reference>
<feature type="compositionally biased region" description="Basic and acidic residues" evidence="5">
    <location>
        <begin position="679"/>
        <end position="691"/>
    </location>
</feature>
<feature type="domain" description="Glutamyl/glutaminyl-tRNA synthetase class Ib catalytic" evidence="6">
    <location>
        <begin position="37"/>
        <end position="278"/>
    </location>
</feature>